<dbReference type="CDD" id="cd06223">
    <property type="entry name" value="PRTases_typeI"/>
    <property type="match status" value="1"/>
</dbReference>
<comment type="caution">
    <text evidence="1">The sequence shown here is derived from an EMBL/GenBank/DDBJ whole genome shotgun (WGS) entry which is preliminary data.</text>
</comment>
<dbReference type="SUPFAM" id="SSF53271">
    <property type="entry name" value="PRTase-like"/>
    <property type="match status" value="1"/>
</dbReference>
<name>A0A9X0W908_9GAMM</name>
<organism evidence="1 2">
    <name type="scientific">Lamprobacter modestohalophilus</name>
    <dbReference type="NCBI Taxonomy" id="1064514"/>
    <lineage>
        <taxon>Bacteria</taxon>
        <taxon>Pseudomonadati</taxon>
        <taxon>Pseudomonadota</taxon>
        <taxon>Gammaproteobacteria</taxon>
        <taxon>Chromatiales</taxon>
        <taxon>Chromatiaceae</taxon>
        <taxon>Lamprobacter</taxon>
    </lineage>
</organism>
<dbReference type="Proteomes" id="UP001138768">
    <property type="component" value="Unassembled WGS sequence"/>
</dbReference>
<keyword evidence="2" id="KW-1185">Reference proteome</keyword>
<evidence type="ECO:0008006" key="3">
    <source>
        <dbReference type="Google" id="ProtNLM"/>
    </source>
</evidence>
<dbReference type="InterPro" id="IPR000836">
    <property type="entry name" value="PRTase_dom"/>
</dbReference>
<evidence type="ECO:0000313" key="1">
    <source>
        <dbReference type="EMBL" id="MBK1619101.1"/>
    </source>
</evidence>
<dbReference type="EMBL" id="NRRY01000017">
    <property type="protein sequence ID" value="MBK1619101.1"/>
    <property type="molecule type" value="Genomic_DNA"/>
</dbReference>
<reference evidence="1 2" key="1">
    <citation type="journal article" date="2020" name="Microorganisms">
        <title>Osmotic Adaptation and Compatible Solute Biosynthesis of Phototrophic Bacteria as Revealed from Genome Analyses.</title>
        <authorList>
            <person name="Imhoff J.F."/>
            <person name="Rahn T."/>
            <person name="Kunzel S."/>
            <person name="Keller A."/>
            <person name="Neulinger S.C."/>
        </authorList>
    </citation>
    <scope>NUCLEOTIDE SEQUENCE [LARGE SCALE GENOMIC DNA]</scope>
    <source>
        <strain evidence="1 2">DSM 25653</strain>
    </source>
</reference>
<proteinExistence type="predicted"/>
<protein>
    <recommendedName>
        <fullName evidence="3">Phosphoribosyltransferase</fullName>
    </recommendedName>
</protein>
<dbReference type="AlphaFoldDB" id="A0A9X0W908"/>
<sequence length="235" mass="25925">MRTPWVSAFPDVDIHADESKVKKHPRYPAAKAGDTAASMDLVLDLMNNAAVNRLRHYQSRSPVIVPVHGIEGISANTIPAVLAVCLADTLGFEISTEIVQTSRAAHTCSSGWWRLKSQALFSGEVASDRPHILVDDFIGMGGTFANLRGLIEAKGGQVLHAQALTGKLRSAKLGLQPETLRSLREQHGDIEPWWRTEFGYGFDALTESEALYLLRIEQTDTIRRRLAEAEPKSDR</sequence>
<gene>
    <name evidence="1" type="ORF">CKO42_11785</name>
</gene>
<accession>A0A9X0W908</accession>
<evidence type="ECO:0000313" key="2">
    <source>
        <dbReference type="Proteomes" id="UP001138768"/>
    </source>
</evidence>
<dbReference type="InterPro" id="IPR029057">
    <property type="entry name" value="PRTase-like"/>
</dbReference>